<keyword evidence="1" id="KW-0812">Transmembrane</keyword>
<keyword evidence="3" id="KW-1185">Reference proteome</keyword>
<keyword evidence="1" id="KW-1133">Transmembrane helix</keyword>
<dbReference type="InterPro" id="IPR014211">
    <property type="entry name" value="Spore_III_AD"/>
</dbReference>
<evidence type="ECO:0000256" key="1">
    <source>
        <dbReference type="SAM" id="Phobius"/>
    </source>
</evidence>
<dbReference type="Pfam" id="PF06686">
    <property type="entry name" value="SpoIIIAC"/>
    <property type="match status" value="2"/>
</dbReference>
<dbReference type="OrthoDB" id="1682150at2"/>
<evidence type="ECO:0000313" key="2">
    <source>
        <dbReference type="EMBL" id="SDB99991.1"/>
    </source>
</evidence>
<reference evidence="3" key="1">
    <citation type="submission" date="2016-09" db="EMBL/GenBank/DDBJ databases">
        <authorList>
            <person name="Varghese N."/>
            <person name="Submissions S."/>
        </authorList>
    </citation>
    <scope>NUCLEOTIDE SEQUENCE [LARGE SCALE GENOMIC DNA]</scope>
    <source>
        <strain evidence="3">S5</strain>
    </source>
</reference>
<accession>A0A1G6I0K6</accession>
<gene>
    <name evidence="2" type="ORF">SAMN05421734_103311</name>
</gene>
<dbReference type="Proteomes" id="UP000242949">
    <property type="component" value="Unassembled WGS sequence"/>
</dbReference>
<feature type="transmembrane region" description="Helical" evidence="1">
    <location>
        <begin position="28"/>
        <end position="45"/>
    </location>
</feature>
<proteinExistence type="predicted"/>
<sequence>MIVVQIVMMAIVGSILILLIKPYQPTIAFVLILLTSSLLFYYMLIPIQEMIQLLRSLTARFDFDFIYLDTIFQMVGIAYVSELGAHLTRDIGLESIAYKIELVGKLFILFISIPILMTVIETILYFIPNF</sequence>
<dbReference type="EMBL" id="FMYI01000003">
    <property type="protein sequence ID" value="SDB99991.1"/>
    <property type="molecule type" value="Genomic_DNA"/>
</dbReference>
<evidence type="ECO:0000313" key="3">
    <source>
        <dbReference type="Proteomes" id="UP000242949"/>
    </source>
</evidence>
<name>A0A1G6I0K6_9BACI</name>
<protein>
    <submittedName>
        <fullName evidence="2">Stage III sporulation protein AD</fullName>
    </submittedName>
</protein>
<feature type="transmembrane region" description="Helical" evidence="1">
    <location>
        <begin position="106"/>
        <end position="127"/>
    </location>
</feature>
<keyword evidence="1" id="KW-0472">Membrane</keyword>
<dbReference type="STRING" id="1612202.SAMN05421734_103311"/>
<dbReference type="InterPro" id="IPR025664">
    <property type="entry name" value="Spore_III_AC/AD"/>
</dbReference>
<dbReference type="AlphaFoldDB" id="A0A1G6I0K6"/>
<dbReference type="NCBIfam" id="TIGR02849">
    <property type="entry name" value="spore_III_AD"/>
    <property type="match status" value="1"/>
</dbReference>
<feature type="transmembrane region" description="Helical" evidence="1">
    <location>
        <begin position="6"/>
        <end position="23"/>
    </location>
</feature>
<organism evidence="2 3">
    <name type="scientific">Pelagirhabdus alkalitolerans</name>
    <dbReference type="NCBI Taxonomy" id="1612202"/>
    <lineage>
        <taxon>Bacteria</taxon>
        <taxon>Bacillati</taxon>
        <taxon>Bacillota</taxon>
        <taxon>Bacilli</taxon>
        <taxon>Bacillales</taxon>
        <taxon>Bacillaceae</taxon>
        <taxon>Pelagirhabdus</taxon>
    </lineage>
</organism>
<dbReference type="RefSeq" id="WP_090794696.1">
    <property type="nucleotide sequence ID" value="NZ_FMYI01000003.1"/>
</dbReference>